<dbReference type="GO" id="GO:0008762">
    <property type="term" value="F:UDP-N-acetylmuramate dehydrogenase activity"/>
    <property type="evidence" value="ECO:0007669"/>
    <property type="project" value="UniProtKB-UniRule"/>
</dbReference>
<evidence type="ECO:0000256" key="16">
    <source>
        <dbReference type="HAMAP-Rule" id="MF_00037"/>
    </source>
</evidence>
<dbReference type="EMBL" id="CP011232">
    <property type="protein sequence ID" value="AKI98057.1"/>
    <property type="molecule type" value="Genomic_DNA"/>
</dbReference>
<dbReference type="OrthoDB" id="9804753at2"/>
<keyword evidence="8 16" id="KW-0274">FAD</keyword>
<evidence type="ECO:0000256" key="15">
    <source>
        <dbReference type="ARBA" id="ARBA00048914"/>
    </source>
</evidence>
<evidence type="ECO:0000256" key="8">
    <source>
        <dbReference type="ARBA" id="ARBA00022827"/>
    </source>
</evidence>
<evidence type="ECO:0000256" key="2">
    <source>
        <dbReference type="ARBA" id="ARBA00003921"/>
    </source>
</evidence>
<evidence type="ECO:0000256" key="6">
    <source>
        <dbReference type="ARBA" id="ARBA00022618"/>
    </source>
</evidence>
<evidence type="ECO:0000256" key="5">
    <source>
        <dbReference type="ARBA" id="ARBA00022490"/>
    </source>
</evidence>
<evidence type="ECO:0000256" key="4">
    <source>
        <dbReference type="ARBA" id="ARBA00004752"/>
    </source>
</evidence>
<comment type="subcellular location">
    <subcellularLocation>
        <location evidence="3 16">Cytoplasm</location>
    </subcellularLocation>
</comment>
<dbReference type="Gene3D" id="3.30.465.10">
    <property type="match status" value="1"/>
</dbReference>
<evidence type="ECO:0000256" key="12">
    <source>
        <dbReference type="ARBA" id="ARBA00023002"/>
    </source>
</evidence>
<dbReference type="NCBIfam" id="NF010480">
    <property type="entry name" value="PRK13905.1"/>
    <property type="match status" value="1"/>
</dbReference>
<dbReference type="GO" id="GO:0051301">
    <property type="term" value="P:cell division"/>
    <property type="evidence" value="ECO:0007669"/>
    <property type="project" value="UniProtKB-KW"/>
</dbReference>
<dbReference type="UniPathway" id="UPA00219"/>
<dbReference type="Gene3D" id="3.30.43.10">
    <property type="entry name" value="Uridine Diphospho-n-acetylenolpyruvylglucosamine Reductase, domain 2"/>
    <property type="match status" value="1"/>
</dbReference>
<keyword evidence="10 16" id="KW-0133">Cell shape</keyword>
<reference evidence="18 19" key="1">
    <citation type="submission" date="2015-04" db="EMBL/GenBank/DDBJ databases">
        <title>Complete Genome Sequence of Kosmotoga pacifica SLHLJ1.</title>
        <authorList>
            <person name="Jiang L.J."/>
            <person name="Shao Z.Z."/>
            <person name="Jebbar M."/>
        </authorList>
    </citation>
    <scope>NUCLEOTIDE SEQUENCE [LARGE SCALE GENOMIC DNA]</scope>
    <source>
        <strain evidence="18 19">SLHLJ1</strain>
    </source>
</reference>
<dbReference type="PROSITE" id="PS51387">
    <property type="entry name" value="FAD_PCMH"/>
    <property type="match status" value="1"/>
</dbReference>
<feature type="domain" description="FAD-binding PCMH-type" evidence="17">
    <location>
        <begin position="30"/>
        <end position="191"/>
    </location>
</feature>
<keyword evidence="19" id="KW-1185">Reference proteome</keyword>
<organism evidence="18 19">
    <name type="scientific">Kosmotoga pacifica</name>
    <dbReference type="NCBI Taxonomy" id="1330330"/>
    <lineage>
        <taxon>Bacteria</taxon>
        <taxon>Thermotogati</taxon>
        <taxon>Thermotogota</taxon>
        <taxon>Thermotogae</taxon>
        <taxon>Kosmotogales</taxon>
        <taxon>Kosmotogaceae</taxon>
        <taxon>Kosmotoga</taxon>
    </lineage>
</organism>
<dbReference type="RefSeq" id="WP_047755192.1">
    <property type="nucleotide sequence ID" value="NZ_CAJUHA010000001.1"/>
</dbReference>
<dbReference type="PANTHER" id="PTHR21071:SF4">
    <property type="entry name" value="UDP-N-ACETYLENOLPYRUVOYLGLUCOSAMINE REDUCTASE"/>
    <property type="match status" value="1"/>
</dbReference>
<dbReference type="PATRIC" id="fig|1330330.3.peg.1976"/>
<keyword evidence="5 16" id="KW-0963">Cytoplasm</keyword>
<dbReference type="NCBIfam" id="TIGR00179">
    <property type="entry name" value="murB"/>
    <property type="match status" value="1"/>
</dbReference>
<name>A0A0G2Z921_9BACT</name>
<evidence type="ECO:0000256" key="7">
    <source>
        <dbReference type="ARBA" id="ARBA00022630"/>
    </source>
</evidence>
<dbReference type="EC" id="1.3.1.98" evidence="16"/>
<dbReference type="InterPro" id="IPR016167">
    <property type="entry name" value="FAD-bd_PCMH_sub1"/>
</dbReference>
<dbReference type="GO" id="GO:0071555">
    <property type="term" value="P:cell wall organization"/>
    <property type="evidence" value="ECO:0007669"/>
    <property type="project" value="UniProtKB-KW"/>
</dbReference>
<dbReference type="Proteomes" id="UP000035159">
    <property type="component" value="Chromosome"/>
</dbReference>
<keyword evidence="11 16" id="KW-0573">Peptidoglycan synthesis</keyword>
<keyword evidence="12 16" id="KW-0560">Oxidoreductase</keyword>
<sequence>MKEQLFKSLYLAGCDVRLGEKLSQYTTIRIGGPAKAVVFPQTVSAFIDSLNILKEAGESYKILGGGSNVVPPPEFNGIVVSTRFLTGYETVDNRVTAECGITMRRLLRILVAEELSGLEFLSGLPGSLGGALFMNAGAFGGEIGSFVEEVTVLDDNLNLKILRADEIEFSYRYSSLQKYVILKAVLRLRHAPKEKIRKEMERILRRRLEKQPLDLPSAGSTFKRPREDFYVGTTIDALGLKGLRIGGAEISTKHAGFIINRGNATQEDVKMLIEKIQGLVFSAYGVKLEPEVKLWKGGSYV</sequence>
<feature type="active site" evidence="16">
    <location>
        <position position="291"/>
    </location>
</feature>
<dbReference type="InterPro" id="IPR011601">
    <property type="entry name" value="MurB_C"/>
</dbReference>
<dbReference type="AlphaFoldDB" id="A0A0G2Z921"/>
<proteinExistence type="inferred from homology"/>
<evidence type="ECO:0000256" key="3">
    <source>
        <dbReference type="ARBA" id="ARBA00004496"/>
    </source>
</evidence>
<dbReference type="InterPro" id="IPR016169">
    <property type="entry name" value="FAD-bd_PCMH_sub2"/>
</dbReference>
<comment type="catalytic activity">
    <reaction evidence="15 16">
        <text>UDP-N-acetyl-alpha-D-muramate + NADP(+) = UDP-N-acetyl-3-O-(1-carboxyvinyl)-alpha-D-glucosamine + NADPH + H(+)</text>
        <dbReference type="Rhea" id="RHEA:12248"/>
        <dbReference type="ChEBI" id="CHEBI:15378"/>
        <dbReference type="ChEBI" id="CHEBI:57783"/>
        <dbReference type="ChEBI" id="CHEBI:58349"/>
        <dbReference type="ChEBI" id="CHEBI:68483"/>
        <dbReference type="ChEBI" id="CHEBI:70757"/>
        <dbReference type="EC" id="1.3.1.98"/>
    </reaction>
</comment>
<dbReference type="Pfam" id="PF02873">
    <property type="entry name" value="MurB_C"/>
    <property type="match status" value="1"/>
</dbReference>
<dbReference type="GO" id="GO:0071949">
    <property type="term" value="F:FAD binding"/>
    <property type="evidence" value="ECO:0007669"/>
    <property type="project" value="InterPro"/>
</dbReference>
<evidence type="ECO:0000256" key="11">
    <source>
        <dbReference type="ARBA" id="ARBA00022984"/>
    </source>
</evidence>
<keyword evidence="13 16" id="KW-0131">Cell cycle</keyword>
<evidence type="ECO:0000259" key="17">
    <source>
        <dbReference type="PROSITE" id="PS51387"/>
    </source>
</evidence>
<evidence type="ECO:0000313" key="18">
    <source>
        <dbReference type="EMBL" id="AKI98057.1"/>
    </source>
</evidence>
<dbReference type="InterPro" id="IPR003170">
    <property type="entry name" value="MurB"/>
</dbReference>
<dbReference type="InterPro" id="IPR006094">
    <property type="entry name" value="Oxid_FAD_bind_N"/>
</dbReference>
<feature type="active site" description="Proton donor" evidence="16">
    <location>
        <position position="220"/>
    </location>
</feature>
<dbReference type="GO" id="GO:0008360">
    <property type="term" value="P:regulation of cell shape"/>
    <property type="evidence" value="ECO:0007669"/>
    <property type="project" value="UniProtKB-KW"/>
</dbReference>
<dbReference type="SUPFAM" id="SSF56194">
    <property type="entry name" value="Uridine diphospho-N-Acetylenolpyruvylglucosamine reductase, MurB, C-terminal domain"/>
    <property type="match status" value="1"/>
</dbReference>
<evidence type="ECO:0000256" key="1">
    <source>
        <dbReference type="ARBA" id="ARBA00001974"/>
    </source>
</evidence>
<comment type="pathway">
    <text evidence="4 16">Cell wall biogenesis; peptidoglycan biosynthesis.</text>
</comment>
<evidence type="ECO:0000256" key="9">
    <source>
        <dbReference type="ARBA" id="ARBA00022857"/>
    </source>
</evidence>
<dbReference type="Pfam" id="PF01565">
    <property type="entry name" value="FAD_binding_4"/>
    <property type="match status" value="1"/>
</dbReference>
<comment type="similarity">
    <text evidence="16">Belongs to the MurB family.</text>
</comment>
<evidence type="ECO:0000256" key="10">
    <source>
        <dbReference type="ARBA" id="ARBA00022960"/>
    </source>
</evidence>
<comment type="function">
    <text evidence="2 16">Cell wall formation.</text>
</comment>
<keyword evidence="14 16" id="KW-0961">Cell wall biogenesis/degradation</keyword>
<comment type="cofactor">
    <cofactor evidence="1 16">
        <name>FAD</name>
        <dbReference type="ChEBI" id="CHEBI:57692"/>
    </cofactor>
</comment>
<evidence type="ECO:0000256" key="13">
    <source>
        <dbReference type="ARBA" id="ARBA00023306"/>
    </source>
</evidence>
<dbReference type="GO" id="GO:0005829">
    <property type="term" value="C:cytosol"/>
    <property type="evidence" value="ECO:0007669"/>
    <property type="project" value="TreeGrafter"/>
</dbReference>
<keyword evidence="9 16" id="KW-0521">NADP</keyword>
<feature type="active site" evidence="16">
    <location>
        <position position="172"/>
    </location>
</feature>
<gene>
    <name evidence="16" type="primary">murB</name>
    <name evidence="18" type="ORF">IX53_09700</name>
</gene>
<keyword evidence="6 16" id="KW-0132">Cell division</keyword>
<dbReference type="InterPro" id="IPR036635">
    <property type="entry name" value="MurB_C_sf"/>
</dbReference>
<dbReference type="PANTHER" id="PTHR21071">
    <property type="entry name" value="UDP-N-ACETYLENOLPYRUVOYLGLUCOSAMINE REDUCTASE"/>
    <property type="match status" value="1"/>
</dbReference>
<dbReference type="SUPFAM" id="SSF56176">
    <property type="entry name" value="FAD-binding/transporter-associated domain-like"/>
    <property type="match status" value="1"/>
</dbReference>
<dbReference type="InterPro" id="IPR036318">
    <property type="entry name" value="FAD-bd_PCMH-like_sf"/>
</dbReference>
<protein>
    <recommendedName>
        <fullName evidence="16">UDP-N-acetylenolpyruvoylglucosamine reductase</fullName>
        <ecNumber evidence="16">1.3.1.98</ecNumber>
    </recommendedName>
    <alternativeName>
        <fullName evidence="16">UDP-N-acetylmuramate dehydrogenase</fullName>
    </alternativeName>
</protein>
<dbReference type="HAMAP" id="MF_00037">
    <property type="entry name" value="MurB"/>
    <property type="match status" value="1"/>
</dbReference>
<dbReference type="Gene3D" id="3.90.78.10">
    <property type="entry name" value="UDP-N-acetylenolpyruvoylglucosamine reductase, C-terminal domain"/>
    <property type="match status" value="1"/>
</dbReference>
<accession>A0A0G2Z921</accession>
<dbReference type="InterPro" id="IPR016166">
    <property type="entry name" value="FAD-bd_PCMH"/>
</dbReference>
<dbReference type="GO" id="GO:0009252">
    <property type="term" value="P:peptidoglycan biosynthetic process"/>
    <property type="evidence" value="ECO:0007669"/>
    <property type="project" value="UniProtKB-UniRule"/>
</dbReference>
<keyword evidence="7 16" id="KW-0285">Flavoprotein</keyword>
<dbReference type="KEGG" id="kpf:IX53_09700"/>
<evidence type="ECO:0000256" key="14">
    <source>
        <dbReference type="ARBA" id="ARBA00023316"/>
    </source>
</evidence>
<dbReference type="STRING" id="1330330.IX53_09700"/>
<evidence type="ECO:0000313" key="19">
    <source>
        <dbReference type="Proteomes" id="UP000035159"/>
    </source>
</evidence>